<dbReference type="SUPFAM" id="SSF82549">
    <property type="entry name" value="DAK1/DegV-like"/>
    <property type="match status" value="1"/>
</dbReference>
<dbReference type="InterPro" id="IPR050270">
    <property type="entry name" value="DegV_domain_contain"/>
</dbReference>
<dbReference type="AlphaFoldDB" id="A0A1U7M429"/>
<evidence type="ECO:0000313" key="4">
    <source>
        <dbReference type="Proteomes" id="UP000186112"/>
    </source>
</evidence>
<dbReference type="Gene3D" id="2.20.28.50">
    <property type="entry name" value="degv family protein"/>
    <property type="match status" value="1"/>
</dbReference>
<evidence type="ECO:0000313" key="3">
    <source>
        <dbReference type="EMBL" id="OLS02051.1"/>
    </source>
</evidence>
<dbReference type="InterPro" id="IPR003797">
    <property type="entry name" value="DegV"/>
</dbReference>
<reference evidence="3 4" key="1">
    <citation type="submission" date="2016-02" db="EMBL/GenBank/DDBJ databases">
        <title>Genome sequence of Tissierella creatinophila DSM 6911.</title>
        <authorList>
            <person name="Poehlein A."/>
            <person name="Daniel R."/>
        </authorList>
    </citation>
    <scope>NUCLEOTIDE SEQUENCE [LARGE SCALE GENOMIC DNA]</scope>
    <source>
        <strain evidence="3 4">DSM 6911</strain>
    </source>
</reference>
<dbReference type="PANTHER" id="PTHR33434:SF3">
    <property type="entry name" value="DEGV DOMAIN-CONTAINING PROTEIN YITS"/>
    <property type="match status" value="1"/>
</dbReference>
<keyword evidence="2" id="KW-0446">Lipid-binding</keyword>
<dbReference type="Gene3D" id="3.30.1180.10">
    <property type="match status" value="1"/>
</dbReference>
<evidence type="ECO:0000256" key="2">
    <source>
        <dbReference type="ARBA" id="ARBA00023121"/>
    </source>
</evidence>
<comment type="caution">
    <text evidence="3">The sequence shown here is derived from an EMBL/GenBank/DDBJ whole genome shotgun (WGS) entry which is preliminary data.</text>
</comment>
<keyword evidence="4" id="KW-1185">Reference proteome</keyword>
<organism evidence="3 4">
    <name type="scientific">Tissierella creatinophila DSM 6911</name>
    <dbReference type="NCBI Taxonomy" id="1123403"/>
    <lineage>
        <taxon>Bacteria</taxon>
        <taxon>Bacillati</taxon>
        <taxon>Bacillota</taxon>
        <taxon>Tissierellia</taxon>
        <taxon>Tissierellales</taxon>
        <taxon>Tissierellaceae</taxon>
        <taxon>Tissierella</taxon>
    </lineage>
</organism>
<evidence type="ECO:0000256" key="1">
    <source>
        <dbReference type="ARBA" id="ARBA00003238"/>
    </source>
</evidence>
<dbReference type="PROSITE" id="PS51482">
    <property type="entry name" value="DEGV"/>
    <property type="match status" value="1"/>
</dbReference>
<dbReference type="Proteomes" id="UP000186112">
    <property type="component" value="Unassembled WGS sequence"/>
</dbReference>
<dbReference type="PANTHER" id="PTHR33434">
    <property type="entry name" value="DEGV DOMAIN-CONTAINING PROTEIN DR_1986-RELATED"/>
    <property type="match status" value="1"/>
</dbReference>
<accession>A0A1U7M429</accession>
<dbReference type="Gene3D" id="3.40.50.10440">
    <property type="entry name" value="Dihydroxyacetone kinase, domain 1"/>
    <property type="match status" value="1"/>
</dbReference>
<dbReference type="EMBL" id="LTDM01000043">
    <property type="protein sequence ID" value="OLS02051.1"/>
    <property type="molecule type" value="Genomic_DNA"/>
</dbReference>
<sequence>MTINIMSDSGCDLPQELIETYNINIIPIFVLEGEKEYLDKIDITPEKVFNDMKEGKVYKTAQITPEIFINHFREYAKKDEGVIYLSLSGGLSGTYGSALIAKGAVESEYPNADITVIDSKAVSGGQGFIVLEAAKMVKNNIEKEKIIERINKMTENIEHIFTIDDMEYLYRGGRISKAQNLIGGLLSIKPVLWVNDGILEPLEKVRGKNKVLKVIIDIIKKTKGDTDLKKQSIIISHANDIESALKLKDMMIEEFGIDEPLINTIGAVIGAHAGPGTVAVFFLKENI</sequence>
<gene>
    <name evidence="3" type="ORF">TICRE_18680</name>
</gene>
<dbReference type="NCBIfam" id="TIGR00762">
    <property type="entry name" value="DegV"/>
    <property type="match status" value="1"/>
</dbReference>
<protein>
    <submittedName>
        <fullName evidence="3">DegV domain-containing protein</fullName>
    </submittedName>
</protein>
<dbReference type="RefSeq" id="WP_075727367.1">
    <property type="nucleotide sequence ID" value="NZ_LTDM01000043.1"/>
</dbReference>
<proteinExistence type="predicted"/>
<dbReference type="GO" id="GO:0008289">
    <property type="term" value="F:lipid binding"/>
    <property type="evidence" value="ECO:0007669"/>
    <property type="project" value="UniProtKB-KW"/>
</dbReference>
<name>A0A1U7M429_TISCR</name>
<comment type="function">
    <text evidence="1">May bind long-chain fatty acids, such as palmitate, and may play a role in lipid transport or fatty acid metabolism.</text>
</comment>
<dbReference type="InterPro" id="IPR043168">
    <property type="entry name" value="DegV_C"/>
</dbReference>
<dbReference type="OrthoDB" id="9780660at2"/>
<dbReference type="Pfam" id="PF02645">
    <property type="entry name" value="DegV"/>
    <property type="match status" value="1"/>
</dbReference>